<keyword evidence="3" id="KW-1185">Reference proteome</keyword>
<dbReference type="RefSeq" id="WP_201138622.1">
    <property type="nucleotide sequence ID" value="NZ_CAJNAS010000029.1"/>
</dbReference>
<comment type="caution">
    <text evidence="2">The sequence shown here is derived from an EMBL/GenBank/DDBJ whole genome shotgun (WGS) entry which is preliminary data.</text>
</comment>
<organism evidence="2 3">
    <name type="scientific">Paraburkholderia domus</name>
    <dbReference type="NCBI Taxonomy" id="2793075"/>
    <lineage>
        <taxon>Bacteria</taxon>
        <taxon>Pseudomonadati</taxon>
        <taxon>Pseudomonadota</taxon>
        <taxon>Betaproteobacteria</taxon>
        <taxon>Burkholderiales</taxon>
        <taxon>Burkholderiaceae</taxon>
        <taxon>Paraburkholderia</taxon>
    </lineage>
</organism>
<name>A0A9N8N6K5_9BURK</name>
<dbReference type="PANTHER" id="PTHR24023">
    <property type="entry name" value="COLLAGEN ALPHA"/>
    <property type="match status" value="1"/>
</dbReference>
<accession>A0A9N8N6K5</accession>
<evidence type="ECO:0008006" key="4">
    <source>
        <dbReference type="Google" id="ProtNLM"/>
    </source>
</evidence>
<dbReference type="EMBL" id="CAJNAS010000029">
    <property type="protein sequence ID" value="CAE6958648.1"/>
    <property type="molecule type" value="Genomic_DNA"/>
</dbReference>
<dbReference type="GO" id="GO:0005615">
    <property type="term" value="C:extracellular space"/>
    <property type="evidence" value="ECO:0007669"/>
    <property type="project" value="TreeGrafter"/>
</dbReference>
<dbReference type="GO" id="GO:0031012">
    <property type="term" value="C:extracellular matrix"/>
    <property type="evidence" value="ECO:0007669"/>
    <property type="project" value="TreeGrafter"/>
</dbReference>
<sequence length="403" mass="39949">MFTPVLGFAARLSCRMNPGDAILPLSANDTARLDAALFPDDDDPDAYTRLIVGDSADFEIVRVTGVVDGQVTIERAQENTRALALAPSTCAAFAWTAQNLTDFIQQGFGGRSDAVCKVLAGSDRVTVTQQDCTVTVDRPAVSGATWRAGTREYTQDTAGAITSTSIGGLTDGTFPNATVTVQGGYVTAVQPGSNIVYSGGGCCDGGTGGDGATGPQGPAGPQGQPGIQGPMGPQGVQGAMGPQGQQGPAGPAGVVGPSGAGVIGGYGAPASNTGHNGDFYVDQSVSAFYGPKSDSGWAAPVSMIGPQGPQGPTGAAGAIGATGPSGKAGNWSLQQDGGTVYVVGPPGETFSMETSGGVPLVSNLTIPDNGRAAAAVSVSPTPTDQTVFLKSGGNYVGVGTVTV</sequence>
<feature type="compositionally biased region" description="Low complexity" evidence="1">
    <location>
        <begin position="215"/>
        <end position="255"/>
    </location>
</feature>
<dbReference type="InterPro" id="IPR050149">
    <property type="entry name" value="Collagen_superfamily"/>
</dbReference>
<evidence type="ECO:0000313" key="2">
    <source>
        <dbReference type="EMBL" id="CAE6958648.1"/>
    </source>
</evidence>
<dbReference type="Proteomes" id="UP000675121">
    <property type="component" value="Unassembled WGS sequence"/>
</dbReference>
<gene>
    <name evidence="2" type="ORF">R70211_06771</name>
</gene>
<dbReference type="GO" id="GO:0030198">
    <property type="term" value="P:extracellular matrix organization"/>
    <property type="evidence" value="ECO:0007669"/>
    <property type="project" value="TreeGrafter"/>
</dbReference>
<reference evidence="2" key="1">
    <citation type="submission" date="2021-02" db="EMBL/GenBank/DDBJ databases">
        <authorList>
            <person name="Vanwijnsberghe S."/>
        </authorList>
    </citation>
    <scope>NUCLEOTIDE SEQUENCE</scope>
    <source>
        <strain evidence="2">R-70211</strain>
    </source>
</reference>
<evidence type="ECO:0000313" key="3">
    <source>
        <dbReference type="Proteomes" id="UP000675121"/>
    </source>
</evidence>
<feature type="region of interest" description="Disordered" evidence="1">
    <location>
        <begin position="207"/>
        <end position="256"/>
    </location>
</feature>
<dbReference type="GO" id="GO:0030020">
    <property type="term" value="F:extracellular matrix structural constituent conferring tensile strength"/>
    <property type="evidence" value="ECO:0007669"/>
    <property type="project" value="TreeGrafter"/>
</dbReference>
<proteinExistence type="predicted"/>
<protein>
    <recommendedName>
        <fullName evidence="4">Collagen-like protein</fullName>
    </recommendedName>
</protein>
<dbReference type="AlphaFoldDB" id="A0A9N8N6K5"/>
<evidence type="ECO:0000256" key="1">
    <source>
        <dbReference type="SAM" id="MobiDB-lite"/>
    </source>
</evidence>
<dbReference type="PANTHER" id="PTHR24023:SF1082">
    <property type="entry name" value="COLLAGEN TRIPLE HELIX REPEAT"/>
    <property type="match status" value="1"/>
</dbReference>